<dbReference type="Proteomes" id="UP000613740">
    <property type="component" value="Unassembled WGS sequence"/>
</dbReference>
<evidence type="ECO:0000313" key="3">
    <source>
        <dbReference type="Proteomes" id="UP000613740"/>
    </source>
</evidence>
<name>A0A835SU88_9CHLO</name>
<protein>
    <submittedName>
        <fullName evidence="2">Uncharacterized protein</fullName>
    </submittedName>
</protein>
<dbReference type="EMBL" id="JAEHOD010000094">
    <property type="protein sequence ID" value="KAG2428389.1"/>
    <property type="molecule type" value="Genomic_DNA"/>
</dbReference>
<organism evidence="2 3">
    <name type="scientific">Chlamydomonas schloesseri</name>
    <dbReference type="NCBI Taxonomy" id="2026947"/>
    <lineage>
        <taxon>Eukaryota</taxon>
        <taxon>Viridiplantae</taxon>
        <taxon>Chlorophyta</taxon>
        <taxon>core chlorophytes</taxon>
        <taxon>Chlorophyceae</taxon>
        <taxon>CS clade</taxon>
        <taxon>Chlamydomonadales</taxon>
        <taxon>Chlamydomonadaceae</taxon>
        <taxon>Chlamydomonas</taxon>
    </lineage>
</organism>
<evidence type="ECO:0000256" key="1">
    <source>
        <dbReference type="SAM" id="MobiDB-lite"/>
    </source>
</evidence>
<proteinExistence type="predicted"/>
<accession>A0A835SU88</accession>
<dbReference type="AlphaFoldDB" id="A0A835SU88"/>
<keyword evidence="3" id="KW-1185">Reference proteome</keyword>
<gene>
    <name evidence="2" type="ORF">HYH02_014405</name>
</gene>
<sequence length="112" mass="12264">MPETKEITEVSADSVHGWTPSSAEGDTGALPEVQQTPKEPAEKPASSAPAKKPPIYKWGNNRCSAEHYAPRLKNAQAQRRAPYWEKFSVLVEGLFVWLVCSLCGKRLGASNP</sequence>
<feature type="region of interest" description="Disordered" evidence="1">
    <location>
        <begin position="1"/>
        <end position="57"/>
    </location>
</feature>
<evidence type="ECO:0000313" key="2">
    <source>
        <dbReference type="EMBL" id="KAG2428389.1"/>
    </source>
</evidence>
<reference evidence="2" key="1">
    <citation type="journal article" date="2020" name="bioRxiv">
        <title>Comparative genomics of Chlamydomonas.</title>
        <authorList>
            <person name="Craig R.J."/>
            <person name="Hasan A.R."/>
            <person name="Ness R.W."/>
            <person name="Keightley P.D."/>
        </authorList>
    </citation>
    <scope>NUCLEOTIDE SEQUENCE</scope>
    <source>
        <strain evidence="2">CCAP 11/173</strain>
    </source>
</reference>
<comment type="caution">
    <text evidence="2">The sequence shown here is derived from an EMBL/GenBank/DDBJ whole genome shotgun (WGS) entry which is preliminary data.</text>
</comment>